<dbReference type="InterPro" id="IPR030185">
    <property type="entry name" value="Mae1"/>
</dbReference>
<feature type="transmembrane region" description="Helical" evidence="6">
    <location>
        <begin position="81"/>
        <end position="100"/>
    </location>
</feature>
<dbReference type="Pfam" id="PF03595">
    <property type="entry name" value="SLAC1"/>
    <property type="match status" value="1"/>
</dbReference>
<keyword evidence="8" id="KW-1185">Reference proteome</keyword>
<feature type="transmembrane region" description="Helical" evidence="6">
    <location>
        <begin position="106"/>
        <end position="131"/>
    </location>
</feature>
<feature type="transmembrane region" description="Helical" evidence="6">
    <location>
        <begin position="399"/>
        <end position="425"/>
    </location>
</feature>
<feature type="compositionally biased region" description="Basic and acidic residues" evidence="5">
    <location>
        <begin position="437"/>
        <end position="454"/>
    </location>
</feature>
<evidence type="ECO:0000313" key="8">
    <source>
        <dbReference type="Proteomes" id="UP001303373"/>
    </source>
</evidence>
<protein>
    <submittedName>
        <fullName evidence="7">Uncharacterized protein</fullName>
    </submittedName>
</protein>
<accession>A0AAQ3M7R5</accession>
<feature type="transmembrane region" description="Helical" evidence="6">
    <location>
        <begin position="340"/>
        <end position="360"/>
    </location>
</feature>
<evidence type="ECO:0000256" key="6">
    <source>
        <dbReference type="SAM" id="Phobius"/>
    </source>
</evidence>
<dbReference type="Gene3D" id="1.50.10.150">
    <property type="entry name" value="Voltage-dependent anion channel"/>
    <property type="match status" value="1"/>
</dbReference>
<feature type="compositionally biased region" description="Basic and acidic residues" evidence="5">
    <location>
        <begin position="518"/>
        <end position="527"/>
    </location>
</feature>
<organism evidence="7 8">
    <name type="scientific">Acrodontium crateriforme</name>
    <dbReference type="NCBI Taxonomy" id="150365"/>
    <lineage>
        <taxon>Eukaryota</taxon>
        <taxon>Fungi</taxon>
        <taxon>Dikarya</taxon>
        <taxon>Ascomycota</taxon>
        <taxon>Pezizomycotina</taxon>
        <taxon>Dothideomycetes</taxon>
        <taxon>Dothideomycetidae</taxon>
        <taxon>Mycosphaerellales</taxon>
        <taxon>Teratosphaeriaceae</taxon>
        <taxon>Acrodontium</taxon>
    </lineage>
</organism>
<dbReference type="GO" id="GO:0016020">
    <property type="term" value="C:membrane"/>
    <property type="evidence" value="ECO:0007669"/>
    <property type="project" value="UniProtKB-SubCell"/>
</dbReference>
<dbReference type="PANTHER" id="PTHR31162:SF3">
    <property type="entry name" value="TRANSPORTER_MALIC ACID TRANSPORT PROTEIN, PUTATIVE-RELATED"/>
    <property type="match status" value="1"/>
</dbReference>
<dbReference type="InterPro" id="IPR038665">
    <property type="entry name" value="Voltage-dep_anion_channel_sf"/>
</dbReference>
<feature type="transmembrane region" description="Helical" evidence="6">
    <location>
        <begin position="372"/>
        <end position="393"/>
    </location>
</feature>
<evidence type="ECO:0000256" key="5">
    <source>
        <dbReference type="SAM" id="MobiDB-lite"/>
    </source>
</evidence>
<evidence type="ECO:0000256" key="1">
    <source>
        <dbReference type="ARBA" id="ARBA00004141"/>
    </source>
</evidence>
<evidence type="ECO:0000313" key="7">
    <source>
        <dbReference type="EMBL" id="WPH02860.1"/>
    </source>
</evidence>
<evidence type="ECO:0000256" key="2">
    <source>
        <dbReference type="ARBA" id="ARBA00022692"/>
    </source>
</evidence>
<dbReference type="AlphaFoldDB" id="A0AAQ3M7R5"/>
<evidence type="ECO:0000256" key="4">
    <source>
        <dbReference type="ARBA" id="ARBA00023136"/>
    </source>
</evidence>
<feature type="transmembrane region" description="Helical" evidence="6">
    <location>
        <begin position="219"/>
        <end position="237"/>
    </location>
</feature>
<keyword evidence="3 6" id="KW-1133">Transmembrane helix</keyword>
<comment type="subcellular location">
    <subcellularLocation>
        <location evidence="1">Membrane</location>
        <topology evidence="1">Multi-pass membrane protein</topology>
    </subcellularLocation>
</comment>
<evidence type="ECO:0000256" key="3">
    <source>
        <dbReference type="ARBA" id="ARBA00022989"/>
    </source>
</evidence>
<proteinExistence type="predicted"/>
<dbReference type="CDD" id="cd09317">
    <property type="entry name" value="TDT_Mae1_like"/>
    <property type="match status" value="1"/>
</dbReference>
<keyword evidence="4 6" id="KW-0472">Membrane</keyword>
<feature type="region of interest" description="Disordered" evidence="5">
    <location>
        <begin position="437"/>
        <end position="543"/>
    </location>
</feature>
<dbReference type="EMBL" id="CP138588">
    <property type="protein sequence ID" value="WPH02860.1"/>
    <property type="molecule type" value="Genomic_DNA"/>
</dbReference>
<gene>
    <name evidence="7" type="ORF">R9X50_00572800</name>
</gene>
<name>A0AAQ3M7R5_9PEZI</name>
<dbReference type="PANTHER" id="PTHR31162">
    <property type="entry name" value="MALIC ACID TRANSPORT PROTEIN-RELATED"/>
    <property type="match status" value="1"/>
</dbReference>
<reference evidence="7 8" key="1">
    <citation type="submission" date="2023-11" db="EMBL/GenBank/DDBJ databases">
        <title>An acidophilic fungus is an integral part of prey digestion in a carnivorous sundew plant.</title>
        <authorList>
            <person name="Tsai I.J."/>
        </authorList>
    </citation>
    <scope>NUCLEOTIDE SEQUENCE [LARGE SCALE GENOMIC DNA]</scope>
    <source>
        <strain evidence="7">169a</strain>
    </source>
</reference>
<dbReference type="InterPro" id="IPR004695">
    <property type="entry name" value="SLAC1/Mae1/Ssu1/TehA"/>
</dbReference>
<feature type="transmembrane region" description="Helical" evidence="6">
    <location>
        <begin position="249"/>
        <end position="278"/>
    </location>
</feature>
<feature type="transmembrane region" description="Helical" evidence="6">
    <location>
        <begin position="151"/>
        <end position="172"/>
    </location>
</feature>
<feature type="transmembrane region" description="Helical" evidence="6">
    <location>
        <begin position="290"/>
        <end position="312"/>
    </location>
</feature>
<keyword evidence="2 6" id="KW-0812">Transmembrane</keyword>
<sequence length="543" mass="60988">MMAESDETYFPYAEQCAHERGLNASVEKAKIVPAPQQHGQMSGTWKRMRKTKKPLLHGTSQHERTHVHHLRFKERMRHFTWSWFTMTMATGGVANVLSSVPYRFNGLYAIGCIFFLLNIALFLMNCVMISLRFYYYPSTFRASILHPTESLFVPAALISFGTILLNVSEYGVMTGKAGPWLEHAMIVLFWTYCALAVLFSCGIYLVMWSTQTFTISQMTPVWIFPAYPLLIIGPHAGVLAKQVPSADGLLIILTAFVLQGTGFMVSLMIYAAFLYRLMTQKLPQESLRPGMFISIGPSGFTISGLINMGQILPRVVPPDFMGDGELAGKVSKILANWAGLWLWGLAIWFFLVSVGAHWSTIRHGRGRFSMTFYSYIFPNTALTTATFAVGKALNNRPINILGCVMAGLLVVAWLTIFIMMIRAVIVRDVLWPQKQEDRAEGGWQPHPDEKKPCDEHDECEGTETQVSEERRSQNTGLSGRTEASSLGLNDAQAMRLPGFQRQSERWRKETQPGTPRAMTEECKRLGVDEGLQGSPKRRGDDMV</sequence>
<feature type="compositionally biased region" description="Polar residues" evidence="5">
    <location>
        <begin position="473"/>
        <end position="487"/>
    </location>
</feature>
<dbReference type="Proteomes" id="UP001303373">
    <property type="component" value="Chromosome 9"/>
</dbReference>
<dbReference type="GO" id="GO:0015140">
    <property type="term" value="F:malate transmembrane transporter activity"/>
    <property type="evidence" value="ECO:0007669"/>
    <property type="project" value="InterPro"/>
</dbReference>
<feature type="transmembrane region" description="Helical" evidence="6">
    <location>
        <begin position="184"/>
        <end position="207"/>
    </location>
</feature>